<keyword evidence="2" id="KW-1185">Reference proteome</keyword>
<name>A0A4U5P0N2_STECR</name>
<gene>
    <name evidence="1" type="ORF">L596_013585</name>
</gene>
<dbReference type="Proteomes" id="UP000298663">
    <property type="component" value="Unassembled WGS sequence"/>
</dbReference>
<dbReference type="EMBL" id="AZBU02000003">
    <property type="protein sequence ID" value="TKR89488.1"/>
    <property type="molecule type" value="Genomic_DNA"/>
</dbReference>
<sequence>MRESVLLDRLLLLSEHSVNLMRASQISRTASRHFLLRASDAFVSSISIPSSLQAIAAQVVLPMPGGPERSAALKADPSDCAIQGAGFAFFWCAASPM</sequence>
<comment type="caution">
    <text evidence="1">The sequence shown here is derived from an EMBL/GenBank/DDBJ whole genome shotgun (WGS) entry which is preliminary data.</text>
</comment>
<organism evidence="1 2">
    <name type="scientific">Steinernema carpocapsae</name>
    <name type="common">Entomopathogenic nematode</name>
    <dbReference type="NCBI Taxonomy" id="34508"/>
    <lineage>
        <taxon>Eukaryota</taxon>
        <taxon>Metazoa</taxon>
        <taxon>Ecdysozoa</taxon>
        <taxon>Nematoda</taxon>
        <taxon>Chromadorea</taxon>
        <taxon>Rhabditida</taxon>
        <taxon>Tylenchina</taxon>
        <taxon>Panagrolaimomorpha</taxon>
        <taxon>Strongyloidoidea</taxon>
        <taxon>Steinernematidae</taxon>
        <taxon>Steinernema</taxon>
    </lineage>
</organism>
<accession>A0A4U5P0N2</accession>
<reference evidence="1 2" key="2">
    <citation type="journal article" date="2019" name="G3 (Bethesda)">
        <title>Hybrid Assembly of the Genome of the Entomopathogenic Nematode Steinernema carpocapsae Identifies the X-Chromosome.</title>
        <authorList>
            <person name="Serra L."/>
            <person name="Macchietto M."/>
            <person name="Macias-Munoz A."/>
            <person name="McGill C.J."/>
            <person name="Rodriguez I.M."/>
            <person name="Rodriguez B."/>
            <person name="Murad R."/>
            <person name="Mortazavi A."/>
        </authorList>
    </citation>
    <scope>NUCLEOTIDE SEQUENCE [LARGE SCALE GENOMIC DNA]</scope>
    <source>
        <strain evidence="1 2">ALL</strain>
    </source>
</reference>
<proteinExistence type="predicted"/>
<evidence type="ECO:0000313" key="1">
    <source>
        <dbReference type="EMBL" id="TKR89488.1"/>
    </source>
</evidence>
<dbReference type="AlphaFoldDB" id="A0A4U5P0N2"/>
<evidence type="ECO:0000313" key="2">
    <source>
        <dbReference type="Proteomes" id="UP000298663"/>
    </source>
</evidence>
<reference evidence="1 2" key="1">
    <citation type="journal article" date="2015" name="Genome Biol.">
        <title>Comparative genomics of Steinernema reveals deeply conserved gene regulatory networks.</title>
        <authorList>
            <person name="Dillman A.R."/>
            <person name="Macchietto M."/>
            <person name="Porter C.F."/>
            <person name="Rogers A."/>
            <person name="Williams B."/>
            <person name="Antoshechkin I."/>
            <person name="Lee M.M."/>
            <person name="Goodwin Z."/>
            <person name="Lu X."/>
            <person name="Lewis E.E."/>
            <person name="Goodrich-Blair H."/>
            <person name="Stock S.P."/>
            <person name="Adams B.J."/>
            <person name="Sternberg P.W."/>
            <person name="Mortazavi A."/>
        </authorList>
    </citation>
    <scope>NUCLEOTIDE SEQUENCE [LARGE SCALE GENOMIC DNA]</scope>
    <source>
        <strain evidence="1 2">ALL</strain>
    </source>
</reference>
<protein>
    <submittedName>
        <fullName evidence="1">Uncharacterized protein</fullName>
    </submittedName>
</protein>